<dbReference type="EMBL" id="ML978369">
    <property type="protein sequence ID" value="KAF2023208.1"/>
    <property type="molecule type" value="Genomic_DNA"/>
</dbReference>
<dbReference type="GO" id="GO:0004674">
    <property type="term" value="F:protein serine/threonine kinase activity"/>
    <property type="evidence" value="ECO:0007669"/>
    <property type="project" value="TreeGrafter"/>
</dbReference>
<dbReference type="SMART" id="SM00220">
    <property type="entry name" value="S_TKc"/>
    <property type="match status" value="1"/>
</dbReference>
<dbReference type="PANTHER" id="PTHR44167:SF30">
    <property type="entry name" value="PHOSPHORYLASE KINASE"/>
    <property type="match status" value="1"/>
</dbReference>
<dbReference type="InterPro" id="IPR008271">
    <property type="entry name" value="Ser/Thr_kinase_AS"/>
</dbReference>
<dbReference type="AlphaFoldDB" id="A0A9P4LFI8"/>
<evidence type="ECO:0000313" key="3">
    <source>
        <dbReference type="Proteomes" id="UP000799777"/>
    </source>
</evidence>
<keyword evidence="2" id="KW-0418">Kinase</keyword>
<proteinExistence type="predicted"/>
<accession>A0A9P4LFI8</accession>
<dbReference type="GO" id="GO:0044773">
    <property type="term" value="P:mitotic DNA damage checkpoint signaling"/>
    <property type="evidence" value="ECO:0007669"/>
    <property type="project" value="TreeGrafter"/>
</dbReference>
<dbReference type="SUPFAM" id="SSF56112">
    <property type="entry name" value="Protein kinase-like (PK-like)"/>
    <property type="match status" value="1"/>
</dbReference>
<keyword evidence="3" id="KW-1185">Reference proteome</keyword>
<dbReference type="InterPro" id="IPR011009">
    <property type="entry name" value="Kinase-like_dom_sf"/>
</dbReference>
<dbReference type="OrthoDB" id="4062651at2759"/>
<dbReference type="Pfam" id="PF00069">
    <property type="entry name" value="Pkinase"/>
    <property type="match status" value="1"/>
</dbReference>
<feature type="non-terminal residue" evidence="2">
    <location>
        <position position="1"/>
    </location>
</feature>
<reference evidence="2" key="1">
    <citation type="journal article" date="2020" name="Stud. Mycol.">
        <title>101 Dothideomycetes genomes: a test case for predicting lifestyles and emergence of pathogens.</title>
        <authorList>
            <person name="Haridas S."/>
            <person name="Albert R."/>
            <person name="Binder M."/>
            <person name="Bloem J."/>
            <person name="Labutti K."/>
            <person name="Salamov A."/>
            <person name="Andreopoulos B."/>
            <person name="Baker S."/>
            <person name="Barry K."/>
            <person name="Bills G."/>
            <person name="Bluhm B."/>
            <person name="Cannon C."/>
            <person name="Castanera R."/>
            <person name="Culley D."/>
            <person name="Daum C."/>
            <person name="Ezra D."/>
            <person name="Gonzalez J."/>
            <person name="Henrissat B."/>
            <person name="Kuo A."/>
            <person name="Liang C."/>
            <person name="Lipzen A."/>
            <person name="Lutzoni F."/>
            <person name="Magnuson J."/>
            <person name="Mondo S."/>
            <person name="Nolan M."/>
            <person name="Ohm R."/>
            <person name="Pangilinan J."/>
            <person name="Park H.-J."/>
            <person name="Ramirez L."/>
            <person name="Alfaro M."/>
            <person name="Sun H."/>
            <person name="Tritt A."/>
            <person name="Yoshinaga Y."/>
            <person name="Zwiers L.-H."/>
            <person name="Turgeon B."/>
            <person name="Goodwin S."/>
            <person name="Spatafora J."/>
            <person name="Crous P."/>
            <person name="Grigoriev I."/>
        </authorList>
    </citation>
    <scope>NUCLEOTIDE SEQUENCE</scope>
    <source>
        <strain evidence="2">CBS 110217</strain>
    </source>
</reference>
<evidence type="ECO:0000259" key="1">
    <source>
        <dbReference type="PROSITE" id="PS50011"/>
    </source>
</evidence>
<dbReference type="PROSITE" id="PS00108">
    <property type="entry name" value="PROTEIN_KINASE_ST"/>
    <property type="match status" value="1"/>
</dbReference>
<feature type="domain" description="Protein kinase" evidence="1">
    <location>
        <begin position="8"/>
        <end position="239"/>
    </location>
</feature>
<sequence length="239" mass="27473">EERHLIPLSVEQKLGQTSGALVESVRCMRVRIVRKTVWCNKRTKLKREDALQEVQQLYRAQHSHVVRLVGTYIIDDELAILTYPCADWSLEQFLAIVPTALVIAERTKAISKFFTCLIRALDFLHSFPIKHMDIKPQNILVRNIRHTSINGPDPFKIYFTDFGSSRLYPSIEDSETDNWTPFTRTYAAQEVVLQERRGLSADVFSMGCVFSEMLATALDGLTHAVRDEGEYTFLKQLLH</sequence>
<dbReference type="GO" id="GO:0005634">
    <property type="term" value="C:nucleus"/>
    <property type="evidence" value="ECO:0007669"/>
    <property type="project" value="TreeGrafter"/>
</dbReference>
<protein>
    <submittedName>
        <fullName evidence="2">Kinase-like protein</fullName>
    </submittedName>
</protein>
<dbReference type="PROSITE" id="PS50011">
    <property type="entry name" value="PROTEIN_KINASE_DOM"/>
    <property type="match status" value="1"/>
</dbReference>
<gene>
    <name evidence="2" type="ORF">EK21DRAFT_19611</name>
</gene>
<dbReference type="InterPro" id="IPR000719">
    <property type="entry name" value="Prot_kinase_dom"/>
</dbReference>
<feature type="non-terminal residue" evidence="2">
    <location>
        <position position="239"/>
    </location>
</feature>
<organism evidence="2 3">
    <name type="scientific">Setomelanomma holmii</name>
    <dbReference type="NCBI Taxonomy" id="210430"/>
    <lineage>
        <taxon>Eukaryota</taxon>
        <taxon>Fungi</taxon>
        <taxon>Dikarya</taxon>
        <taxon>Ascomycota</taxon>
        <taxon>Pezizomycotina</taxon>
        <taxon>Dothideomycetes</taxon>
        <taxon>Pleosporomycetidae</taxon>
        <taxon>Pleosporales</taxon>
        <taxon>Pleosporineae</taxon>
        <taxon>Phaeosphaeriaceae</taxon>
        <taxon>Setomelanomma</taxon>
    </lineage>
</organism>
<comment type="caution">
    <text evidence="2">The sequence shown here is derived from an EMBL/GenBank/DDBJ whole genome shotgun (WGS) entry which is preliminary data.</text>
</comment>
<dbReference type="GO" id="GO:0005524">
    <property type="term" value="F:ATP binding"/>
    <property type="evidence" value="ECO:0007669"/>
    <property type="project" value="InterPro"/>
</dbReference>
<dbReference type="Gene3D" id="1.10.510.10">
    <property type="entry name" value="Transferase(Phosphotransferase) domain 1"/>
    <property type="match status" value="1"/>
</dbReference>
<name>A0A9P4LFI8_9PLEO</name>
<evidence type="ECO:0000313" key="2">
    <source>
        <dbReference type="EMBL" id="KAF2023208.1"/>
    </source>
</evidence>
<dbReference type="CDD" id="cd00180">
    <property type="entry name" value="PKc"/>
    <property type="match status" value="1"/>
</dbReference>
<dbReference type="Proteomes" id="UP000799777">
    <property type="component" value="Unassembled WGS sequence"/>
</dbReference>
<dbReference type="PANTHER" id="PTHR44167">
    <property type="entry name" value="OVARIAN-SPECIFIC SERINE/THREONINE-PROTEIN KINASE LOK-RELATED"/>
    <property type="match status" value="1"/>
</dbReference>
<keyword evidence="2" id="KW-0808">Transferase</keyword>